<dbReference type="Proteomes" id="UP000038009">
    <property type="component" value="Unassembled WGS sequence"/>
</dbReference>
<evidence type="ECO:0000259" key="5">
    <source>
        <dbReference type="PROSITE" id="PS01360"/>
    </source>
</evidence>
<feature type="domain" description="MYND-type" evidence="5">
    <location>
        <begin position="426"/>
        <end position="472"/>
    </location>
</feature>
<organism evidence="6 7">
    <name type="scientific">Leptomonas seymouri</name>
    <dbReference type="NCBI Taxonomy" id="5684"/>
    <lineage>
        <taxon>Eukaryota</taxon>
        <taxon>Discoba</taxon>
        <taxon>Euglenozoa</taxon>
        <taxon>Kinetoplastea</taxon>
        <taxon>Metakinetoplastina</taxon>
        <taxon>Trypanosomatida</taxon>
        <taxon>Trypanosomatidae</taxon>
        <taxon>Leishmaniinae</taxon>
        <taxon>Leptomonas</taxon>
    </lineage>
</organism>
<dbReference type="Pfam" id="PF00856">
    <property type="entry name" value="SET"/>
    <property type="match status" value="1"/>
</dbReference>
<evidence type="ECO:0000256" key="3">
    <source>
        <dbReference type="ARBA" id="ARBA00022833"/>
    </source>
</evidence>
<feature type="region of interest" description="Disordered" evidence="4">
    <location>
        <begin position="588"/>
        <end position="615"/>
    </location>
</feature>
<reference evidence="6 7" key="1">
    <citation type="journal article" date="2015" name="PLoS Pathog.">
        <title>Leptomonas seymouri: Adaptations to the Dixenous Life Cycle Analyzed by Genome Sequencing, Transcriptome Profiling and Co-infection with Leishmania donovani.</title>
        <authorList>
            <person name="Kraeva N."/>
            <person name="Butenko A."/>
            <person name="Hlavacova J."/>
            <person name="Kostygov A."/>
            <person name="Myskova J."/>
            <person name="Grybchuk D."/>
            <person name="Lestinova T."/>
            <person name="Votypka J."/>
            <person name="Volf P."/>
            <person name="Opperdoes F."/>
            <person name="Flegontov P."/>
            <person name="Lukes J."/>
            <person name="Yurchenko V."/>
        </authorList>
    </citation>
    <scope>NUCLEOTIDE SEQUENCE [LARGE SCALE GENOMIC DNA]</scope>
    <source>
        <strain evidence="6 7">ATCC 30220</strain>
    </source>
</reference>
<feature type="compositionally biased region" description="Basic and acidic residues" evidence="4">
    <location>
        <begin position="590"/>
        <end position="599"/>
    </location>
</feature>
<dbReference type="PROSITE" id="PS01360">
    <property type="entry name" value="ZF_MYND_1"/>
    <property type="match status" value="1"/>
</dbReference>
<dbReference type="GO" id="GO:0008270">
    <property type="term" value="F:zinc ion binding"/>
    <property type="evidence" value="ECO:0007669"/>
    <property type="project" value="UniProtKB-KW"/>
</dbReference>
<name>A0A0N1I1B1_LEPSE</name>
<feature type="region of interest" description="Disordered" evidence="4">
    <location>
        <begin position="269"/>
        <end position="293"/>
    </location>
</feature>
<evidence type="ECO:0000256" key="4">
    <source>
        <dbReference type="SAM" id="MobiDB-lite"/>
    </source>
</evidence>
<dbReference type="AlphaFoldDB" id="A0A0N1I1B1"/>
<evidence type="ECO:0000256" key="2">
    <source>
        <dbReference type="ARBA" id="ARBA00022771"/>
    </source>
</evidence>
<evidence type="ECO:0000313" key="7">
    <source>
        <dbReference type="Proteomes" id="UP000038009"/>
    </source>
</evidence>
<dbReference type="Gene3D" id="1.25.40.10">
    <property type="entry name" value="Tetratricopeptide repeat domain"/>
    <property type="match status" value="1"/>
</dbReference>
<sequence>MAHKTVAALHQEGNQLFEDGKIAEAAHVFRSAVDRFRLDRCSDKAAVDEFVKVAGNLCVCHHMMGDWNTCVSTARELLAVYPIIPKAYGAVGMCIVSCLMQQEAEQQNEDLLNSPNIPPRSGEEARRDARRYLVKLGGILCTPDDAHTYLCRAILLSDSQLQVSLGAYLEAAVRWVSEEFLSAGLSLEREYGDGILGELSALESSLCDVPSLLDSAPVLVERQSIHVLDANAMAQGHDSHAAGSRAAQRVEELPEAEVEAILRTVREGQQRASEEAVEAGEAGVPDSGAAPHVKPPLRPVDFLLSRQRVSVHVCHADRGGIPRGLTLARASGPFAVAQHLQLPPPLPSAPQPPSPGPARGHLPAPMASLLAGGNVMEGIRHVDPRGTGDEVGGVVSVPAHCASPFHSAMLMNSLPTAPESVPLLKCNACGKEMNPLALTGPPSTGCSTCNGVIYCSAACATVYRSRHESYECALRVALQARVEALSAAATAADRSSAPEEAPLPAGEVVPGAGWDSLDLHRRVLPLCITVYSGLQCRAAGSSGVCATVKLGVQRRLVHCLPSDVADTFTQWVEGGYFSALTSGIAEGDTSDAHEGHAERAAAAAPTAKLGRDEQESAAAKPSSLAAMDLLHTIFFMVRLYSEENPESCCSSFYAERLLLRHSCEPNCVWSETQHSILTARYICKGEELTMAVVDRFPQHWPWQIRQKWFVHYHGVPCQCARCLREGADINDTRGTLSNALAEQLLTGDILGHLCPTLAHQHPTHLFHKQVQRLVEQSRSPQRNALNLLQHIDELRVELKKYVLPSHYLFEDLRQALINVAEAEGHTVTVTSECQESLLFWEALWSGAVPAKLMRIRLLPSFFECGRRRRIPSNQQRRRRRVSAVARATSSPNATRQADGVEGGIDGTTLPSPALSSERCLGSDTRTPSPSSSRLLVSDGDCDASKSRSAAEEAAAAAAQATPPPTAQQAPLIATKDFGSGRNVVDLFYGSYQTWYT</sequence>
<dbReference type="Gene3D" id="2.170.270.10">
    <property type="entry name" value="SET domain"/>
    <property type="match status" value="1"/>
</dbReference>
<evidence type="ECO:0000256" key="1">
    <source>
        <dbReference type="ARBA" id="ARBA00022723"/>
    </source>
</evidence>
<keyword evidence="7" id="KW-1185">Reference proteome</keyword>
<dbReference type="OMA" id="PLCITVY"/>
<dbReference type="SUPFAM" id="SSF48452">
    <property type="entry name" value="TPR-like"/>
    <property type="match status" value="1"/>
</dbReference>
<comment type="caution">
    <text evidence="6">The sequence shown here is derived from an EMBL/GenBank/DDBJ whole genome shotgun (WGS) entry which is preliminary data.</text>
</comment>
<dbReference type="EMBL" id="LJSK01000300">
    <property type="protein sequence ID" value="KPI84002.1"/>
    <property type="molecule type" value="Genomic_DNA"/>
</dbReference>
<feature type="compositionally biased region" description="Basic residues" evidence="4">
    <location>
        <begin position="872"/>
        <end position="881"/>
    </location>
</feature>
<dbReference type="InterPro" id="IPR001214">
    <property type="entry name" value="SET_dom"/>
</dbReference>
<keyword evidence="2" id="KW-0863">Zinc-finger</keyword>
<dbReference type="SUPFAM" id="SSF82199">
    <property type="entry name" value="SET domain"/>
    <property type="match status" value="1"/>
</dbReference>
<dbReference type="PANTHER" id="PTHR12197:SF273">
    <property type="entry name" value="MYND-TYPE ZINC FINGER PROTEIN SAMB"/>
    <property type="match status" value="1"/>
</dbReference>
<keyword evidence="3" id="KW-0862">Zinc</keyword>
<dbReference type="OrthoDB" id="5945798at2759"/>
<dbReference type="InterPro" id="IPR046341">
    <property type="entry name" value="SET_dom_sf"/>
</dbReference>
<feature type="region of interest" description="Disordered" evidence="4">
    <location>
        <begin position="342"/>
        <end position="361"/>
    </location>
</feature>
<accession>A0A0N1I1B1</accession>
<feature type="compositionally biased region" description="Low complexity" evidence="4">
    <location>
        <begin position="921"/>
        <end position="938"/>
    </location>
</feature>
<gene>
    <name evidence="6" type="ORF">ABL78_6943</name>
</gene>
<feature type="compositionally biased region" description="Pro residues" evidence="4">
    <location>
        <begin position="342"/>
        <end position="356"/>
    </location>
</feature>
<dbReference type="InterPro" id="IPR002893">
    <property type="entry name" value="Znf_MYND"/>
</dbReference>
<dbReference type="VEuPathDB" id="TriTrypDB:Lsey_0300_0010"/>
<proteinExistence type="predicted"/>
<feature type="region of interest" description="Disordered" evidence="4">
    <location>
        <begin position="872"/>
        <end position="968"/>
    </location>
</feature>
<dbReference type="InterPro" id="IPR011990">
    <property type="entry name" value="TPR-like_helical_dom_sf"/>
</dbReference>
<keyword evidence="1" id="KW-0479">Metal-binding</keyword>
<dbReference type="PANTHER" id="PTHR12197">
    <property type="entry name" value="HISTONE-LYSINE N-METHYLTRANSFERASE SMYD"/>
    <property type="match status" value="1"/>
</dbReference>
<dbReference type="InterPro" id="IPR050869">
    <property type="entry name" value="H3K4_H4K5_MeTrfase"/>
</dbReference>
<dbReference type="GO" id="GO:0005634">
    <property type="term" value="C:nucleus"/>
    <property type="evidence" value="ECO:0007669"/>
    <property type="project" value="TreeGrafter"/>
</dbReference>
<feature type="compositionally biased region" description="Low complexity" evidence="4">
    <location>
        <begin position="951"/>
        <end position="968"/>
    </location>
</feature>
<protein>
    <recommendedName>
        <fullName evidence="5">MYND-type domain-containing protein</fullName>
    </recommendedName>
</protein>
<evidence type="ECO:0000313" key="6">
    <source>
        <dbReference type="EMBL" id="KPI84002.1"/>
    </source>
</evidence>